<evidence type="ECO:0000313" key="1">
    <source>
        <dbReference type="Ensembl" id="ENSDCDP00010011650.1"/>
    </source>
</evidence>
<dbReference type="Ensembl" id="ENSDCDT00010012192.1">
    <property type="protein sequence ID" value="ENSDCDP00010011650.1"/>
    <property type="gene ID" value="ENSDCDG00010005180.1"/>
</dbReference>
<reference evidence="1" key="3">
    <citation type="submission" date="2025-09" db="UniProtKB">
        <authorList>
            <consortium name="Ensembl"/>
        </authorList>
    </citation>
    <scope>IDENTIFICATION</scope>
</reference>
<protein>
    <submittedName>
        <fullName evidence="1">Uncharacterized protein</fullName>
    </submittedName>
</protein>
<accession>A0AAY4ATG9</accession>
<sequence length="74" mass="8433">YFFPVKSLKMVPVPELDMSLLQDDAVTPRRPSEWSLGRATLEETPSPLRPLEFMVSTQTSNKAPLTFARSSWHI</sequence>
<dbReference type="AlphaFoldDB" id="A0AAY4ATG9"/>
<organism evidence="1 2">
    <name type="scientific">Denticeps clupeoides</name>
    <name type="common">denticle herring</name>
    <dbReference type="NCBI Taxonomy" id="299321"/>
    <lineage>
        <taxon>Eukaryota</taxon>
        <taxon>Metazoa</taxon>
        <taxon>Chordata</taxon>
        <taxon>Craniata</taxon>
        <taxon>Vertebrata</taxon>
        <taxon>Euteleostomi</taxon>
        <taxon>Actinopterygii</taxon>
        <taxon>Neopterygii</taxon>
        <taxon>Teleostei</taxon>
        <taxon>Clupei</taxon>
        <taxon>Clupeiformes</taxon>
        <taxon>Denticipitoidei</taxon>
        <taxon>Denticipitidae</taxon>
        <taxon>Denticeps</taxon>
    </lineage>
</organism>
<evidence type="ECO:0000313" key="2">
    <source>
        <dbReference type="Proteomes" id="UP000694580"/>
    </source>
</evidence>
<reference evidence="1 2" key="1">
    <citation type="submission" date="2020-06" db="EMBL/GenBank/DDBJ databases">
        <authorList>
            <consortium name="Wellcome Sanger Institute Data Sharing"/>
        </authorList>
    </citation>
    <scope>NUCLEOTIDE SEQUENCE [LARGE SCALE GENOMIC DNA]</scope>
</reference>
<name>A0AAY4ATG9_9TELE</name>
<keyword evidence="2" id="KW-1185">Reference proteome</keyword>
<dbReference type="Proteomes" id="UP000694580">
    <property type="component" value="Chromosome 11"/>
</dbReference>
<proteinExistence type="predicted"/>
<reference evidence="1" key="2">
    <citation type="submission" date="2025-08" db="UniProtKB">
        <authorList>
            <consortium name="Ensembl"/>
        </authorList>
    </citation>
    <scope>IDENTIFICATION</scope>
</reference>